<dbReference type="InterPro" id="IPR022369">
    <property type="entry name" value="Integral_membrane_TerC_rswitch"/>
</dbReference>
<comment type="similarity">
    <text evidence="2">Belongs to the TerC family.</text>
</comment>
<accession>A0ABN6T698</accession>
<evidence type="ECO:0000256" key="5">
    <source>
        <dbReference type="ARBA" id="ARBA00023136"/>
    </source>
</evidence>
<feature type="transmembrane region" description="Helical" evidence="6">
    <location>
        <begin position="202"/>
        <end position="219"/>
    </location>
</feature>
<keyword evidence="4 6" id="KW-1133">Transmembrane helix</keyword>
<dbReference type="Pfam" id="PF03741">
    <property type="entry name" value="TerC"/>
    <property type="match status" value="1"/>
</dbReference>
<evidence type="ECO:0000313" key="7">
    <source>
        <dbReference type="EMBL" id="BDT57778.1"/>
    </source>
</evidence>
<dbReference type="PANTHER" id="PTHR30238">
    <property type="entry name" value="MEMBRANE BOUND PREDICTED REDOX MODULATOR"/>
    <property type="match status" value="1"/>
</dbReference>
<sequence>MELLTTLWLGTPAWSWLVFLAIVVVLLAFDLGVLNKKDHVIGVKESLKLSALYIAAGLLFGLWVWHEFGSEKGMHFYTGFLIEKSLSLDNIFVISLIFATLAIPPLYQHRVLFWGIMGVIITRGIMIGAGTALVESYYWTLYIFGAFLVFTGIKMFFVDSDSGDIRESRVLSWLKRHMRITPELHGNHFLVRQPDPARPGKTLLWATPLFLALCMVEITDVVFAVDSVPAIFAITSDPFIVYTSNIFAVLGLRALYFALAAMVARFHYLKYSLAAVLVFIGSKIFLGDFVFGGKVPAELSLAVTGLLLASGILYSLWKTRKDPPAVAG</sequence>
<dbReference type="PANTHER" id="PTHR30238:SF0">
    <property type="entry name" value="THYLAKOID MEMBRANE PROTEIN TERC, CHLOROPLASTIC"/>
    <property type="match status" value="1"/>
</dbReference>
<proteinExistence type="inferred from homology"/>
<keyword evidence="3 6" id="KW-0812">Transmembrane</keyword>
<feature type="transmembrane region" description="Helical" evidence="6">
    <location>
        <begin position="46"/>
        <end position="66"/>
    </location>
</feature>
<feature type="transmembrane region" description="Helical" evidence="6">
    <location>
        <begin position="239"/>
        <end position="259"/>
    </location>
</feature>
<reference evidence="7" key="1">
    <citation type="submission" date="2022-11" db="EMBL/GenBank/DDBJ databases">
        <title>Isolation and characterization of PLA-degrading bacterium Massilia sp. from Antarctic soil.</title>
        <authorList>
            <person name="Sato K."/>
            <person name="Gomez-Fuentes C."/>
            <person name="Ahmad S.A."/>
            <person name="Zulkharnain A."/>
        </authorList>
    </citation>
    <scope>NUCLEOTIDE SEQUENCE</scope>
    <source>
        <strain evidence="7">N-3</strain>
    </source>
</reference>
<name>A0ABN6T698_9BURK</name>
<feature type="transmembrane region" description="Helical" evidence="6">
    <location>
        <begin position="13"/>
        <end position="34"/>
    </location>
</feature>
<feature type="transmembrane region" description="Helical" evidence="6">
    <location>
        <begin position="139"/>
        <end position="157"/>
    </location>
</feature>
<comment type="subcellular location">
    <subcellularLocation>
        <location evidence="1">Membrane</location>
        <topology evidence="1">Multi-pass membrane protein</topology>
    </subcellularLocation>
</comment>
<dbReference type="Proteomes" id="UP001163336">
    <property type="component" value="Chromosome"/>
</dbReference>
<keyword evidence="5 6" id="KW-0472">Membrane</keyword>
<dbReference type="EMBL" id="AP026966">
    <property type="protein sequence ID" value="BDT57778.1"/>
    <property type="molecule type" value="Genomic_DNA"/>
</dbReference>
<feature type="transmembrane region" description="Helical" evidence="6">
    <location>
        <begin position="299"/>
        <end position="317"/>
    </location>
</feature>
<feature type="transmembrane region" description="Helical" evidence="6">
    <location>
        <begin position="271"/>
        <end position="293"/>
    </location>
</feature>
<evidence type="ECO:0000256" key="6">
    <source>
        <dbReference type="SAM" id="Phobius"/>
    </source>
</evidence>
<evidence type="ECO:0000256" key="4">
    <source>
        <dbReference type="ARBA" id="ARBA00022989"/>
    </source>
</evidence>
<protein>
    <submittedName>
        <fullName evidence="7">Membrane protein</fullName>
    </submittedName>
</protein>
<evidence type="ECO:0000313" key="8">
    <source>
        <dbReference type="Proteomes" id="UP001163336"/>
    </source>
</evidence>
<evidence type="ECO:0000256" key="3">
    <source>
        <dbReference type="ARBA" id="ARBA00022692"/>
    </source>
</evidence>
<feature type="transmembrane region" description="Helical" evidence="6">
    <location>
        <begin position="86"/>
        <end position="104"/>
    </location>
</feature>
<dbReference type="InterPro" id="IPR005496">
    <property type="entry name" value="Integral_membrane_TerC"/>
</dbReference>
<gene>
    <name evidence="7" type="ORF">MasN3_12720</name>
</gene>
<dbReference type="RefSeq" id="WP_281913113.1">
    <property type="nucleotide sequence ID" value="NZ_AP026966.1"/>
</dbReference>
<feature type="transmembrane region" description="Helical" evidence="6">
    <location>
        <begin position="111"/>
        <end position="133"/>
    </location>
</feature>
<dbReference type="NCBIfam" id="TIGR03718">
    <property type="entry name" value="R_switched_Alx"/>
    <property type="match status" value="1"/>
</dbReference>
<organism evidence="7 8">
    <name type="scientific">Massilia varians</name>
    <dbReference type="NCBI Taxonomy" id="457921"/>
    <lineage>
        <taxon>Bacteria</taxon>
        <taxon>Pseudomonadati</taxon>
        <taxon>Pseudomonadota</taxon>
        <taxon>Betaproteobacteria</taxon>
        <taxon>Burkholderiales</taxon>
        <taxon>Oxalobacteraceae</taxon>
        <taxon>Telluria group</taxon>
        <taxon>Massilia</taxon>
    </lineage>
</organism>
<evidence type="ECO:0000256" key="2">
    <source>
        <dbReference type="ARBA" id="ARBA00007511"/>
    </source>
</evidence>
<keyword evidence="8" id="KW-1185">Reference proteome</keyword>
<evidence type="ECO:0000256" key="1">
    <source>
        <dbReference type="ARBA" id="ARBA00004141"/>
    </source>
</evidence>